<dbReference type="PANTHER" id="PTHR45080">
    <property type="entry name" value="CONTACTIN 5"/>
    <property type="match status" value="1"/>
</dbReference>
<feature type="non-terminal residue" evidence="2">
    <location>
        <position position="88"/>
    </location>
</feature>
<evidence type="ECO:0000313" key="3">
    <source>
        <dbReference type="Proteomes" id="UP001162483"/>
    </source>
</evidence>
<evidence type="ECO:0000313" key="2">
    <source>
        <dbReference type="EMBL" id="CAI9556850.1"/>
    </source>
</evidence>
<dbReference type="Gene3D" id="2.60.40.10">
    <property type="entry name" value="Immunoglobulins"/>
    <property type="match status" value="2"/>
</dbReference>
<sequence length="88" mass="9514">MSFIDSVAVLEIADANINDSGDYTCEAHNNAGSVSCSGSLKVKEPPVFIARPEPVLTLKGLDVTLKCQLSGTPPFEVSWFKDRKEIKS</sequence>
<dbReference type="InterPro" id="IPR007110">
    <property type="entry name" value="Ig-like_dom"/>
</dbReference>
<dbReference type="SUPFAM" id="SSF48726">
    <property type="entry name" value="Immunoglobulin"/>
    <property type="match status" value="2"/>
</dbReference>
<dbReference type="PROSITE" id="PS50835">
    <property type="entry name" value="IG_LIKE"/>
    <property type="match status" value="1"/>
</dbReference>
<dbReference type="PANTHER" id="PTHR45080:SF32">
    <property type="entry name" value="MAM DOMAIN CONTAINING GLYCOSYLPHOSPHATIDYLINOSITOL ANCHOR 1"/>
    <property type="match status" value="1"/>
</dbReference>
<name>A0ABN9C9U6_9NEOB</name>
<dbReference type="Pfam" id="PF07679">
    <property type="entry name" value="I-set"/>
    <property type="match status" value="2"/>
</dbReference>
<keyword evidence="3" id="KW-1185">Reference proteome</keyword>
<dbReference type="Proteomes" id="UP001162483">
    <property type="component" value="Unassembled WGS sequence"/>
</dbReference>
<dbReference type="InterPro" id="IPR013783">
    <property type="entry name" value="Ig-like_fold"/>
</dbReference>
<dbReference type="InterPro" id="IPR050958">
    <property type="entry name" value="Cell_Adh-Cytoskel_Orgn"/>
</dbReference>
<accession>A0ABN9C9U6</accession>
<protein>
    <recommendedName>
        <fullName evidence="1">Ig-like domain-containing protein</fullName>
    </recommendedName>
</protein>
<dbReference type="InterPro" id="IPR036179">
    <property type="entry name" value="Ig-like_dom_sf"/>
</dbReference>
<reference evidence="2" key="1">
    <citation type="submission" date="2023-05" db="EMBL/GenBank/DDBJ databases">
        <authorList>
            <person name="Stuckert A."/>
        </authorList>
    </citation>
    <scope>NUCLEOTIDE SEQUENCE</scope>
</reference>
<dbReference type="InterPro" id="IPR013098">
    <property type="entry name" value="Ig_I-set"/>
</dbReference>
<dbReference type="EMBL" id="CATNWA010008786">
    <property type="protein sequence ID" value="CAI9556850.1"/>
    <property type="molecule type" value="Genomic_DNA"/>
</dbReference>
<feature type="domain" description="Ig-like" evidence="1">
    <location>
        <begin position="45"/>
        <end position="88"/>
    </location>
</feature>
<gene>
    <name evidence="2" type="ORF">SPARVUS_LOCUS4591836</name>
</gene>
<evidence type="ECO:0000259" key="1">
    <source>
        <dbReference type="PROSITE" id="PS50835"/>
    </source>
</evidence>
<proteinExistence type="predicted"/>
<organism evidence="2 3">
    <name type="scientific">Staurois parvus</name>
    <dbReference type="NCBI Taxonomy" id="386267"/>
    <lineage>
        <taxon>Eukaryota</taxon>
        <taxon>Metazoa</taxon>
        <taxon>Chordata</taxon>
        <taxon>Craniata</taxon>
        <taxon>Vertebrata</taxon>
        <taxon>Euteleostomi</taxon>
        <taxon>Amphibia</taxon>
        <taxon>Batrachia</taxon>
        <taxon>Anura</taxon>
        <taxon>Neobatrachia</taxon>
        <taxon>Ranoidea</taxon>
        <taxon>Ranidae</taxon>
        <taxon>Staurois</taxon>
    </lineage>
</organism>
<comment type="caution">
    <text evidence="2">The sequence shown here is derived from an EMBL/GenBank/DDBJ whole genome shotgun (WGS) entry which is preliminary data.</text>
</comment>